<keyword evidence="1" id="KW-0472">Membrane</keyword>
<protein>
    <recommendedName>
        <fullName evidence="4">Phosphoesterase</fullName>
    </recommendedName>
</protein>
<feature type="transmembrane region" description="Helical" evidence="1">
    <location>
        <begin position="21"/>
        <end position="45"/>
    </location>
</feature>
<dbReference type="EMBL" id="BAABHK010000005">
    <property type="protein sequence ID" value="GAA4627374.1"/>
    <property type="molecule type" value="Genomic_DNA"/>
</dbReference>
<sequence>MHPPQHVHMLHAHLVGGHWSHLALVGWVTFGPILFAALLGTGWWTARHRRAPVMAAAIWAPVGVIAAVLVNQPLEQTPTVRLPMYGAARTAALPEPSDHMAVAVATAIGLLLVSRWLGLLACGAAVIMALTFAVGGVPLEDIAGGGVVGATVTLIGFVLFEGPVRRLVARIRRTRLSPLIGPGARTGVGTGKVS</sequence>
<evidence type="ECO:0000256" key="1">
    <source>
        <dbReference type="SAM" id="Phobius"/>
    </source>
</evidence>
<evidence type="ECO:0008006" key="4">
    <source>
        <dbReference type="Google" id="ProtNLM"/>
    </source>
</evidence>
<keyword evidence="3" id="KW-1185">Reference proteome</keyword>
<name>A0ABP8UBH7_9ACTN</name>
<feature type="transmembrane region" description="Helical" evidence="1">
    <location>
        <begin position="142"/>
        <end position="160"/>
    </location>
</feature>
<accession>A0ABP8UBH7</accession>
<comment type="caution">
    <text evidence="2">The sequence shown here is derived from an EMBL/GenBank/DDBJ whole genome shotgun (WGS) entry which is preliminary data.</text>
</comment>
<keyword evidence="1" id="KW-1133">Transmembrane helix</keyword>
<feature type="transmembrane region" description="Helical" evidence="1">
    <location>
        <begin position="116"/>
        <end position="136"/>
    </location>
</feature>
<gene>
    <name evidence="2" type="ORF">GCM10023196_039300</name>
</gene>
<reference evidence="3" key="1">
    <citation type="journal article" date="2019" name="Int. J. Syst. Evol. Microbiol.">
        <title>The Global Catalogue of Microorganisms (GCM) 10K type strain sequencing project: providing services to taxonomists for standard genome sequencing and annotation.</title>
        <authorList>
            <consortium name="The Broad Institute Genomics Platform"/>
            <consortium name="The Broad Institute Genome Sequencing Center for Infectious Disease"/>
            <person name="Wu L."/>
            <person name="Ma J."/>
        </authorList>
    </citation>
    <scope>NUCLEOTIDE SEQUENCE [LARGE SCALE GENOMIC DNA]</scope>
    <source>
        <strain evidence="3">JCM 17939</strain>
    </source>
</reference>
<organism evidence="2 3">
    <name type="scientific">Actinoallomurus vinaceus</name>
    <dbReference type="NCBI Taxonomy" id="1080074"/>
    <lineage>
        <taxon>Bacteria</taxon>
        <taxon>Bacillati</taxon>
        <taxon>Actinomycetota</taxon>
        <taxon>Actinomycetes</taxon>
        <taxon>Streptosporangiales</taxon>
        <taxon>Thermomonosporaceae</taxon>
        <taxon>Actinoallomurus</taxon>
    </lineage>
</organism>
<keyword evidence="1" id="KW-0812">Transmembrane</keyword>
<dbReference type="Proteomes" id="UP001501442">
    <property type="component" value="Unassembled WGS sequence"/>
</dbReference>
<evidence type="ECO:0000313" key="3">
    <source>
        <dbReference type="Proteomes" id="UP001501442"/>
    </source>
</evidence>
<proteinExistence type="predicted"/>
<evidence type="ECO:0000313" key="2">
    <source>
        <dbReference type="EMBL" id="GAA4627374.1"/>
    </source>
</evidence>